<dbReference type="Proteomes" id="UP000470409">
    <property type="component" value="Unassembled WGS sequence"/>
</dbReference>
<feature type="binding site" evidence="12">
    <location>
        <position position="70"/>
    </location>
    <ligand>
        <name>Fe-coproporphyrin III</name>
        <dbReference type="ChEBI" id="CHEBI:68438"/>
    </ligand>
</feature>
<dbReference type="EC" id="4.99.1.9" evidence="3 12"/>
<dbReference type="GO" id="GO:0004325">
    <property type="term" value="F:ferrochelatase activity"/>
    <property type="evidence" value="ECO:0007669"/>
    <property type="project" value="UniProtKB-UniRule"/>
</dbReference>
<dbReference type="PROSITE" id="PS00534">
    <property type="entry name" value="FERROCHELATASE"/>
    <property type="match status" value="1"/>
</dbReference>
<comment type="catalytic activity">
    <reaction evidence="11">
        <text>Fe-coproporphyrin III + 2 H(+) = coproporphyrin III + Fe(2+)</text>
        <dbReference type="Rhea" id="RHEA:49572"/>
        <dbReference type="ChEBI" id="CHEBI:15378"/>
        <dbReference type="ChEBI" id="CHEBI:29033"/>
        <dbReference type="ChEBI" id="CHEBI:68438"/>
        <dbReference type="ChEBI" id="CHEBI:131725"/>
        <dbReference type="EC" id="4.99.1.9"/>
    </reaction>
    <physiologicalReaction direction="right-to-left" evidence="11">
        <dbReference type="Rhea" id="RHEA:49574"/>
    </physiologicalReaction>
</comment>
<sequence>MFLKKILIYEIEVLYRWQRKKIGLLVMAYGTPESLDDVEAYYTHIRYGRKPSEEALQDLIGRYKAIGGISPLAKITKEQAHKLTDSMNNIFKGYEFTCYLGLKHIAPFIEDAVEEMKRDGIEQAISIVLAPHYSTFSIKAYNDRAIRLSEEIGGPAIEPIEQWYDEPKFISYWADQIKETFTKIEDKEKAVVIFSAHSLPEKIIAAGDPYVEQLQHTADLIAEAANIQNYTIGWQSAGNTPDPWIGPDVQDLTKDLYAEHGYESFIYCPVGFVAEHLEVLYDNDYECKVVTDEINAAYFRPNMPNAQSTFIDCLAAIVSKKMKEIVDKDLVLNNN</sequence>
<dbReference type="GO" id="GO:0006783">
    <property type="term" value="P:heme biosynthetic process"/>
    <property type="evidence" value="ECO:0007669"/>
    <property type="project" value="UniProtKB-UniRule"/>
</dbReference>
<evidence type="ECO:0000256" key="9">
    <source>
        <dbReference type="ARBA" id="ARBA00023239"/>
    </source>
</evidence>
<evidence type="ECO:0000256" key="6">
    <source>
        <dbReference type="ARBA" id="ARBA00022723"/>
    </source>
</evidence>
<dbReference type="EMBL" id="WBPG01000020">
    <property type="protein sequence ID" value="KAB2442414.1"/>
    <property type="molecule type" value="Genomic_DNA"/>
</dbReference>
<feature type="binding site" evidence="12">
    <location>
        <position position="197"/>
    </location>
    <ligand>
        <name>Fe(2+)</name>
        <dbReference type="ChEBI" id="CHEBI:29033"/>
    </ligand>
</feature>
<dbReference type="UniPathway" id="UPA00252"/>
<dbReference type="CDD" id="cd03411">
    <property type="entry name" value="Ferrochelatase_N"/>
    <property type="match status" value="1"/>
</dbReference>
<dbReference type="NCBIfam" id="TIGR00109">
    <property type="entry name" value="hemH"/>
    <property type="match status" value="1"/>
</dbReference>
<evidence type="ECO:0000256" key="5">
    <source>
        <dbReference type="ARBA" id="ARBA00022490"/>
    </source>
</evidence>
<dbReference type="Pfam" id="PF00762">
    <property type="entry name" value="Ferrochelatase"/>
    <property type="match status" value="1"/>
</dbReference>
<feature type="binding site" evidence="12">
    <location>
        <position position="278"/>
    </location>
    <ligand>
        <name>Fe(2+)</name>
        <dbReference type="ChEBI" id="CHEBI:29033"/>
    </ligand>
</feature>
<dbReference type="FunFam" id="3.40.50.1400:FF:000009">
    <property type="entry name" value="Ferrochelatase"/>
    <property type="match status" value="1"/>
</dbReference>
<evidence type="ECO:0000256" key="11">
    <source>
        <dbReference type="ARBA" id="ARBA00024536"/>
    </source>
</evidence>
<dbReference type="Gene3D" id="3.40.50.1400">
    <property type="match status" value="2"/>
</dbReference>
<comment type="pathway">
    <text evidence="1 12 13">Porphyrin-containing compound metabolism; protoheme biosynthesis.</text>
</comment>
<keyword evidence="7 12" id="KW-0408">Iron</keyword>
<feature type="binding site" evidence="12">
    <location>
        <position position="141"/>
    </location>
    <ligand>
        <name>Fe-coproporphyrin III</name>
        <dbReference type="ChEBI" id="CHEBI:68438"/>
    </ligand>
</feature>
<protein>
    <recommendedName>
        <fullName evidence="4 12">Coproporphyrin III ferrochelatase</fullName>
        <ecNumber evidence="3 12">4.99.1.9</ecNumber>
    </recommendedName>
</protein>
<evidence type="ECO:0000313" key="14">
    <source>
        <dbReference type="EMBL" id="KAB2442414.1"/>
    </source>
</evidence>
<comment type="caution">
    <text evidence="14">The sequence shown here is derived from an EMBL/GenBank/DDBJ whole genome shotgun (WGS) entry which is preliminary data.</text>
</comment>
<feature type="binding site" description="axial binding residue" evidence="12">
    <location>
        <position position="29"/>
    </location>
    <ligand>
        <name>Fe-coproporphyrin III</name>
        <dbReference type="ChEBI" id="CHEBI:68438"/>
    </ligand>
    <ligandPart>
        <name>Fe</name>
        <dbReference type="ChEBI" id="CHEBI:18248"/>
    </ligandPart>
</feature>
<evidence type="ECO:0000256" key="12">
    <source>
        <dbReference type="HAMAP-Rule" id="MF_00323"/>
    </source>
</evidence>
<dbReference type="AlphaFoldDB" id="A0A7V7S6T3"/>
<keyword evidence="9 12" id="KW-0456">Lyase</keyword>
<evidence type="ECO:0000256" key="2">
    <source>
        <dbReference type="ARBA" id="ARBA00007718"/>
    </source>
</evidence>
<evidence type="ECO:0000256" key="4">
    <source>
        <dbReference type="ARBA" id="ARBA00019484"/>
    </source>
</evidence>
<name>A0A7V7S6T3_9BACI</name>
<keyword evidence="10 12" id="KW-0627">Porphyrin biosynthesis</keyword>
<evidence type="ECO:0000256" key="8">
    <source>
        <dbReference type="ARBA" id="ARBA00023133"/>
    </source>
</evidence>
<dbReference type="NCBIfam" id="NF009095">
    <property type="entry name" value="PRK12435.1"/>
    <property type="match status" value="1"/>
</dbReference>
<dbReference type="GO" id="GO:0005737">
    <property type="term" value="C:cytoplasm"/>
    <property type="evidence" value="ECO:0007669"/>
    <property type="project" value="UniProtKB-SubCell"/>
</dbReference>
<gene>
    <name evidence="14" type="primary">hemH</name>
    <name evidence="12" type="synonym">cpfC</name>
    <name evidence="14" type="ORF">F8163_14480</name>
</gene>
<dbReference type="PANTHER" id="PTHR11108:SF1">
    <property type="entry name" value="FERROCHELATASE, MITOCHONDRIAL"/>
    <property type="match status" value="1"/>
</dbReference>
<feature type="binding site" evidence="12">
    <location>
        <position position="46"/>
    </location>
    <ligand>
        <name>Fe-coproporphyrin III</name>
        <dbReference type="ChEBI" id="CHEBI:68438"/>
    </ligand>
</feature>
<accession>A0A7V7S6T3</accession>
<dbReference type="PANTHER" id="PTHR11108">
    <property type="entry name" value="FERROCHELATASE"/>
    <property type="match status" value="1"/>
</dbReference>
<evidence type="ECO:0000313" key="15">
    <source>
        <dbReference type="Proteomes" id="UP000470409"/>
    </source>
</evidence>
<proteinExistence type="inferred from homology"/>
<comment type="function">
    <text evidence="12 13">Involved in coproporphyrin-dependent heme b biosynthesis. Catalyzes the insertion of ferrous iron into coproporphyrin III to form Fe-coproporphyrin III.</text>
</comment>
<keyword evidence="8 12" id="KW-0350">Heme biosynthesis</keyword>
<dbReference type="HAMAP" id="MF_00323">
    <property type="entry name" value="Ferrochelatase"/>
    <property type="match status" value="1"/>
</dbReference>
<dbReference type="InterPro" id="IPR033644">
    <property type="entry name" value="Ferrochelatase_C"/>
</dbReference>
<keyword evidence="6 12" id="KW-0479">Metal-binding</keyword>
<evidence type="ECO:0000256" key="10">
    <source>
        <dbReference type="ARBA" id="ARBA00023244"/>
    </source>
</evidence>
<evidence type="ECO:0000256" key="3">
    <source>
        <dbReference type="ARBA" id="ARBA00013215"/>
    </source>
</evidence>
<feature type="binding site" evidence="12">
    <location>
        <begin position="62"/>
        <end position="63"/>
    </location>
    <ligand>
        <name>Fe-coproporphyrin III</name>
        <dbReference type="ChEBI" id="CHEBI:68438"/>
    </ligand>
</feature>
<comment type="similarity">
    <text evidence="2 12 13">Belongs to the ferrochelatase family.</text>
</comment>
<evidence type="ECO:0000256" key="1">
    <source>
        <dbReference type="ARBA" id="ARBA00004744"/>
    </source>
</evidence>
<dbReference type="SUPFAM" id="SSF53800">
    <property type="entry name" value="Chelatase"/>
    <property type="match status" value="1"/>
</dbReference>
<comment type="subcellular location">
    <subcellularLocation>
        <location evidence="12 13">Cytoplasm</location>
    </subcellularLocation>
</comment>
<dbReference type="InterPro" id="IPR019772">
    <property type="entry name" value="Ferrochelatase_AS"/>
</dbReference>
<dbReference type="GO" id="GO:0046872">
    <property type="term" value="F:metal ion binding"/>
    <property type="evidence" value="ECO:0007669"/>
    <property type="project" value="UniProtKB-UniRule"/>
</dbReference>
<organism evidence="14 15">
    <name type="scientific">Bacillus luti</name>
    <dbReference type="NCBI Taxonomy" id="2026191"/>
    <lineage>
        <taxon>Bacteria</taxon>
        <taxon>Bacillati</taxon>
        <taxon>Bacillota</taxon>
        <taxon>Bacilli</taxon>
        <taxon>Bacillales</taxon>
        <taxon>Bacillaceae</taxon>
        <taxon>Bacillus</taxon>
        <taxon>Bacillus cereus group</taxon>
    </lineage>
</organism>
<evidence type="ECO:0000256" key="13">
    <source>
        <dbReference type="RuleBase" id="RU000607"/>
    </source>
</evidence>
<keyword evidence="5 12" id="KW-0963">Cytoplasm</keyword>
<dbReference type="InterPro" id="IPR001015">
    <property type="entry name" value="Ferrochelatase"/>
</dbReference>
<reference evidence="14 15" key="1">
    <citation type="submission" date="2019-10" db="EMBL/GenBank/DDBJ databases">
        <title>Bacillus from the desert of Cuatro Cinegas, Coahuila.</title>
        <authorList>
            <person name="Olmedo-Alvarez G."/>
            <person name="Saldana S."/>
            <person name="Barcelo D."/>
        </authorList>
    </citation>
    <scope>NUCLEOTIDE SEQUENCE [LARGE SCALE GENOMIC DNA]</scope>
    <source>
        <strain evidence="14 15">CH155b_5T</strain>
    </source>
</reference>
<evidence type="ECO:0000256" key="7">
    <source>
        <dbReference type="ARBA" id="ARBA00023004"/>
    </source>
</evidence>
<dbReference type="CDD" id="cd00419">
    <property type="entry name" value="Ferrochelatase_C"/>
    <property type="match status" value="1"/>
</dbReference>
<dbReference type="InterPro" id="IPR033659">
    <property type="entry name" value="Ferrochelatase_N"/>
</dbReference>